<organism evidence="1 2">
    <name type="scientific">Symbiodinium necroappetens</name>
    <dbReference type="NCBI Taxonomy" id="1628268"/>
    <lineage>
        <taxon>Eukaryota</taxon>
        <taxon>Sar</taxon>
        <taxon>Alveolata</taxon>
        <taxon>Dinophyceae</taxon>
        <taxon>Suessiales</taxon>
        <taxon>Symbiodiniaceae</taxon>
        <taxon>Symbiodinium</taxon>
    </lineage>
</organism>
<reference evidence="1" key="1">
    <citation type="submission" date="2021-02" db="EMBL/GenBank/DDBJ databases">
        <authorList>
            <person name="Dougan E. K."/>
            <person name="Rhodes N."/>
            <person name="Thang M."/>
            <person name="Chan C."/>
        </authorList>
    </citation>
    <scope>NUCLEOTIDE SEQUENCE</scope>
</reference>
<keyword evidence="2" id="KW-1185">Reference proteome</keyword>
<evidence type="ECO:0000313" key="2">
    <source>
        <dbReference type="Proteomes" id="UP000601435"/>
    </source>
</evidence>
<feature type="non-terminal residue" evidence="1">
    <location>
        <position position="91"/>
    </location>
</feature>
<dbReference type="Proteomes" id="UP000601435">
    <property type="component" value="Unassembled WGS sequence"/>
</dbReference>
<dbReference type="EMBL" id="CAJNJA010021159">
    <property type="protein sequence ID" value="CAE7470841.1"/>
    <property type="molecule type" value="Genomic_DNA"/>
</dbReference>
<proteinExistence type="predicted"/>
<comment type="caution">
    <text evidence="1">The sequence shown here is derived from an EMBL/GenBank/DDBJ whole genome shotgun (WGS) entry which is preliminary data.</text>
</comment>
<dbReference type="OrthoDB" id="442359at2759"/>
<gene>
    <name evidence="1" type="ORF">SNEC2469_LOCUS13264</name>
</gene>
<dbReference type="AlphaFoldDB" id="A0A812SAK0"/>
<accession>A0A812SAK0</accession>
<name>A0A812SAK0_9DINO</name>
<protein>
    <submittedName>
        <fullName evidence="1">Uncharacterized protein</fullName>
    </submittedName>
</protein>
<sequence length="91" mass="10229">AFVSLVVLVFFSRNLGCLDQEYRLLWAEIRLAIWLVLQGRLDSFYVLLATVCSSWVPTNAGTSKRSIIYAEGNTKLPYVADANCLTSRRLA</sequence>
<evidence type="ECO:0000313" key="1">
    <source>
        <dbReference type="EMBL" id="CAE7470841.1"/>
    </source>
</evidence>